<name>A0A8J3R6T4_9ACTN</name>
<gene>
    <name evidence="1" type="ORF">Mth01_16680</name>
</gene>
<evidence type="ECO:0000313" key="1">
    <source>
        <dbReference type="EMBL" id="GIH69415.1"/>
    </source>
</evidence>
<organism evidence="1 2">
    <name type="scientific">Sphaerimonospora thailandensis</name>
    <dbReference type="NCBI Taxonomy" id="795644"/>
    <lineage>
        <taxon>Bacteria</taxon>
        <taxon>Bacillati</taxon>
        <taxon>Actinomycetota</taxon>
        <taxon>Actinomycetes</taxon>
        <taxon>Streptosporangiales</taxon>
        <taxon>Streptosporangiaceae</taxon>
        <taxon>Sphaerimonospora</taxon>
    </lineage>
</organism>
<accession>A0A8J3R6T4</accession>
<comment type="caution">
    <text evidence="1">The sequence shown here is derived from an EMBL/GenBank/DDBJ whole genome shotgun (WGS) entry which is preliminary data.</text>
</comment>
<dbReference type="RefSeq" id="WP_204013924.1">
    <property type="nucleotide sequence ID" value="NZ_BOOG01000014.1"/>
</dbReference>
<sequence>MRQISDLDWELYLVERAAVAAEWQRLRQAEMLLADVDARLARMRQILNDWSTS</sequence>
<dbReference type="EMBL" id="BOOG01000014">
    <property type="protein sequence ID" value="GIH69415.1"/>
    <property type="molecule type" value="Genomic_DNA"/>
</dbReference>
<evidence type="ECO:0000313" key="2">
    <source>
        <dbReference type="Proteomes" id="UP000610966"/>
    </source>
</evidence>
<keyword evidence="2" id="KW-1185">Reference proteome</keyword>
<reference evidence="1" key="1">
    <citation type="submission" date="2021-01" db="EMBL/GenBank/DDBJ databases">
        <title>Whole genome shotgun sequence of Sphaerimonospora thailandensis NBRC 107569.</title>
        <authorList>
            <person name="Komaki H."/>
            <person name="Tamura T."/>
        </authorList>
    </citation>
    <scope>NUCLEOTIDE SEQUENCE</scope>
    <source>
        <strain evidence="1">NBRC 107569</strain>
    </source>
</reference>
<dbReference type="Proteomes" id="UP000610966">
    <property type="component" value="Unassembled WGS sequence"/>
</dbReference>
<proteinExistence type="predicted"/>
<protein>
    <submittedName>
        <fullName evidence="1">Uncharacterized protein</fullName>
    </submittedName>
</protein>
<dbReference type="AlphaFoldDB" id="A0A8J3R6T4"/>